<comment type="caution">
    <text evidence="2">The sequence shown here is derived from an EMBL/GenBank/DDBJ whole genome shotgun (WGS) entry which is preliminary data.</text>
</comment>
<dbReference type="Proteomes" id="UP000481153">
    <property type="component" value="Unassembled WGS sequence"/>
</dbReference>
<protein>
    <submittedName>
        <fullName evidence="2">Uncharacterized protein</fullName>
    </submittedName>
</protein>
<reference evidence="2 3" key="1">
    <citation type="submission" date="2019-07" db="EMBL/GenBank/DDBJ databases">
        <title>Genomics analysis of Aphanomyces spp. identifies a new class of oomycete effector associated with host adaptation.</title>
        <authorList>
            <person name="Gaulin E."/>
        </authorList>
    </citation>
    <scope>NUCLEOTIDE SEQUENCE [LARGE SCALE GENOMIC DNA]</scope>
    <source>
        <strain evidence="2 3">ATCC 201684</strain>
    </source>
</reference>
<gene>
    <name evidence="2" type="ORF">Ae201684_014794</name>
</gene>
<feature type="signal peptide" evidence="1">
    <location>
        <begin position="1"/>
        <end position="19"/>
    </location>
</feature>
<organism evidence="2 3">
    <name type="scientific">Aphanomyces euteiches</name>
    <dbReference type="NCBI Taxonomy" id="100861"/>
    <lineage>
        <taxon>Eukaryota</taxon>
        <taxon>Sar</taxon>
        <taxon>Stramenopiles</taxon>
        <taxon>Oomycota</taxon>
        <taxon>Saprolegniomycetes</taxon>
        <taxon>Saprolegniales</taxon>
        <taxon>Verrucalvaceae</taxon>
        <taxon>Aphanomyces</taxon>
    </lineage>
</organism>
<keyword evidence="1" id="KW-0732">Signal</keyword>
<name>A0A6G0WIM9_9STRA</name>
<proteinExistence type="predicted"/>
<dbReference type="AlphaFoldDB" id="A0A6G0WIM9"/>
<keyword evidence="3" id="KW-1185">Reference proteome</keyword>
<evidence type="ECO:0000256" key="1">
    <source>
        <dbReference type="SAM" id="SignalP"/>
    </source>
</evidence>
<feature type="chain" id="PRO_5026133032" evidence="1">
    <location>
        <begin position="20"/>
        <end position="143"/>
    </location>
</feature>
<dbReference type="EMBL" id="VJMJ01000202">
    <property type="protein sequence ID" value="KAF0727055.1"/>
    <property type="molecule type" value="Genomic_DNA"/>
</dbReference>
<accession>A0A6G0WIM9</accession>
<evidence type="ECO:0000313" key="3">
    <source>
        <dbReference type="Proteomes" id="UP000481153"/>
    </source>
</evidence>
<dbReference type="VEuPathDB" id="FungiDB:AeMF1_003711"/>
<evidence type="ECO:0000313" key="2">
    <source>
        <dbReference type="EMBL" id="KAF0727055.1"/>
    </source>
</evidence>
<sequence length="143" mass="15729">MKTNFIAVTMALAAVGTGAESTSDCFTRIKSTLNANSSLVAERTTCFKASLNTTSEAYFASAQTESDIVILATTANCTQWFADLTVAYRAFSPPCTVENPSGVFRYAVTGSSANFNLTFCRKICKRPKMPQNHQPRRWLLLHR</sequence>